<proteinExistence type="predicted"/>
<name>A0A060QIB0_9PROT</name>
<reference evidence="1 2" key="1">
    <citation type="journal article" date="2014" name="Genome Biol. Evol.">
        <title>Acetic acid bacteria genomes reveal functional traits for adaptation to life in insect guts.</title>
        <authorList>
            <person name="Chouaia B."/>
            <person name="Gaiarsa S."/>
            <person name="Crotti E."/>
            <person name="Comandatore F."/>
            <person name="Degli Esposti M."/>
            <person name="Ricci I."/>
            <person name="Alma A."/>
            <person name="Favia G."/>
            <person name="Bandi C."/>
            <person name="Daffonchio D."/>
        </authorList>
    </citation>
    <scope>NUCLEOTIDE SEQUENCE [LARGE SCALE GENOMIC DNA]</scope>
    <source>
        <strain evidence="1 2">SF2.1</strain>
    </source>
</reference>
<organism evidence="1 2">
    <name type="scientific">Asaia bogorensis</name>
    <dbReference type="NCBI Taxonomy" id="91915"/>
    <lineage>
        <taxon>Bacteria</taxon>
        <taxon>Pseudomonadati</taxon>
        <taxon>Pseudomonadota</taxon>
        <taxon>Alphaproteobacteria</taxon>
        <taxon>Acetobacterales</taxon>
        <taxon>Acetobacteraceae</taxon>
        <taxon>Asaia</taxon>
    </lineage>
</organism>
<protein>
    <submittedName>
        <fullName evidence="1">Uncharacterized protein</fullName>
    </submittedName>
</protein>
<sequence>MARIAHLHDAEIAGARAGGSQMKDRSASGWRVGRRSVIAERWPSAFLSWLVLSAAFDRACGSRE</sequence>
<accession>A0A060QIB0</accession>
<evidence type="ECO:0000313" key="1">
    <source>
        <dbReference type="EMBL" id="CDG38512.1"/>
    </source>
</evidence>
<dbReference type="AlphaFoldDB" id="A0A060QIB0"/>
<evidence type="ECO:0000313" key="2">
    <source>
        <dbReference type="Proteomes" id="UP000027583"/>
    </source>
</evidence>
<gene>
    <name evidence="1" type="ORF">ASAP_0467</name>
</gene>
<dbReference type="Proteomes" id="UP000027583">
    <property type="component" value="Unassembled WGS sequence"/>
</dbReference>
<reference evidence="1 2" key="2">
    <citation type="journal article" date="2014" name="PLoS ONE">
        <title>Evolution of mitochondria reconstructed from the energy metabolism of living bacteria.</title>
        <authorList>
            <person name="Degli Esposti M."/>
            <person name="Chouaia B."/>
            <person name="Comandatore F."/>
            <person name="Crotti E."/>
            <person name="Sassera D."/>
            <person name="Lievens P.M."/>
            <person name="Daffonchio D."/>
            <person name="Bandi C."/>
        </authorList>
    </citation>
    <scope>NUCLEOTIDE SEQUENCE [LARGE SCALE GENOMIC DNA]</scope>
    <source>
        <strain evidence="1 2">SF2.1</strain>
    </source>
</reference>
<dbReference type="EMBL" id="CBLX010000003">
    <property type="protein sequence ID" value="CDG38512.1"/>
    <property type="molecule type" value="Genomic_DNA"/>
</dbReference>
<comment type="caution">
    <text evidence="1">The sequence shown here is derived from an EMBL/GenBank/DDBJ whole genome shotgun (WGS) entry which is preliminary data.</text>
</comment>